<dbReference type="InterPro" id="IPR006522">
    <property type="entry name" value="Phage_virion_morphogenesis"/>
</dbReference>
<dbReference type="EMBL" id="QURR01000001">
    <property type="protein sequence ID" value="RGE47006.1"/>
    <property type="molecule type" value="Genomic_DNA"/>
</dbReference>
<dbReference type="Proteomes" id="UP000261948">
    <property type="component" value="Unassembled WGS sequence"/>
</dbReference>
<reference evidence="1 2" key="1">
    <citation type="submission" date="2018-08" db="EMBL/GenBank/DDBJ databases">
        <title>Comamonas testosteroni strain SWCO2.</title>
        <authorList>
            <person name="Jiang N."/>
            <person name="Zhang X.Z."/>
        </authorList>
    </citation>
    <scope>NUCLEOTIDE SEQUENCE [LARGE SCALE GENOMIC DNA]</scope>
    <source>
        <strain evidence="1 2">SWCO2</strain>
    </source>
</reference>
<protein>
    <submittedName>
        <fullName evidence="1">Phage virion morphogenesis protein</fullName>
    </submittedName>
</protein>
<dbReference type="NCBIfam" id="TIGR01635">
    <property type="entry name" value="tail_comp_S"/>
    <property type="match status" value="1"/>
</dbReference>
<evidence type="ECO:0000313" key="1">
    <source>
        <dbReference type="EMBL" id="RGE47006.1"/>
    </source>
</evidence>
<keyword evidence="2" id="KW-1185">Reference proteome</keyword>
<gene>
    <name evidence="1" type="ORF">DZC30_00950</name>
</gene>
<dbReference type="AlphaFoldDB" id="A0A373FS70"/>
<dbReference type="OrthoDB" id="2081253at2"/>
<comment type="caution">
    <text evidence="1">The sequence shown here is derived from an EMBL/GenBank/DDBJ whole genome shotgun (WGS) entry which is preliminary data.</text>
</comment>
<dbReference type="Pfam" id="PF05069">
    <property type="entry name" value="Phage_tail_S"/>
    <property type="match status" value="1"/>
</dbReference>
<organism evidence="1 2">
    <name type="scientific">Comamonas testosteroni</name>
    <name type="common">Pseudomonas testosteroni</name>
    <dbReference type="NCBI Taxonomy" id="285"/>
    <lineage>
        <taxon>Bacteria</taxon>
        <taxon>Pseudomonadati</taxon>
        <taxon>Pseudomonadota</taxon>
        <taxon>Betaproteobacteria</taxon>
        <taxon>Burkholderiales</taxon>
        <taxon>Comamonadaceae</taxon>
        <taxon>Comamonas</taxon>
    </lineage>
</organism>
<evidence type="ECO:0000313" key="2">
    <source>
        <dbReference type="Proteomes" id="UP000261948"/>
    </source>
</evidence>
<sequence>MSGTSISIDLMVDGPVASLKKLDAALANPSSLMSELGEYELDSTKGRFKTMTAPDGTPWAPLSPLYKESKPRNRDKILTLNGYLRSQMRWQPDGQDALLVGSNLPYARIHQQGGVIKPKNAKALRIGGSFRSSATIPARRYLGLSAEDRREIVTRTMDWLSSQMGR</sequence>
<proteinExistence type="predicted"/>
<name>A0A373FS70_COMTE</name>
<accession>A0A373FS70</accession>